<evidence type="ECO:0000256" key="1">
    <source>
        <dbReference type="SAM" id="MobiDB-lite"/>
    </source>
</evidence>
<evidence type="ECO:0000313" key="3">
    <source>
        <dbReference type="Proteomes" id="UP001058974"/>
    </source>
</evidence>
<reference evidence="2 3" key="1">
    <citation type="journal article" date="2022" name="Nat. Genet.">
        <title>Improved pea reference genome and pan-genome highlight genomic features and evolutionary characteristics.</title>
        <authorList>
            <person name="Yang T."/>
            <person name="Liu R."/>
            <person name="Luo Y."/>
            <person name="Hu S."/>
            <person name="Wang D."/>
            <person name="Wang C."/>
            <person name="Pandey M.K."/>
            <person name="Ge S."/>
            <person name="Xu Q."/>
            <person name="Li N."/>
            <person name="Li G."/>
            <person name="Huang Y."/>
            <person name="Saxena R.K."/>
            <person name="Ji Y."/>
            <person name="Li M."/>
            <person name="Yan X."/>
            <person name="He Y."/>
            <person name="Liu Y."/>
            <person name="Wang X."/>
            <person name="Xiang C."/>
            <person name="Varshney R.K."/>
            <person name="Ding H."/>
            <person name="Gao S."/>
            <person name="Zong X."/>
        </authorList>
    </citation>
    <scope>NUCLEOTIDE SEQUENCE [LARGE SCALE GENOMIC DNA]</scope>
    <source>
        <strain evidence="2 3">cv. Zhongwan 6</strain>
    </source>
</reference>
<organism evidence="2 3">
    <name type="scientific">Pisum sativum</name>
    <name type="common">Garden pea</name>
    <name type="synonym">Lathyrus oleraceus</name>
    <dbReference type="NCBI Taxonomy" id="3888"/>
    <lineage>
        <taxon>Eukaryota</taxon>
        <taxon>Viridiplantae</taxon>
        <taxon>Streptophyta</taxon>
        <taxon>Embryophyta</taxon>
        <taxon>Tracheophyta</taxon>
        <taxon>Spermatophyta</taxon>
        <taxon>Magnoliopsida</taxon>
        <taxon>eudicotyledons</taxon>
        <taxon>Gunneridae</taxon>
        <taxon>Pentapetalae</taxon>
        <taxon>rosids</taxon>
        <taxon>fabids</taxon>
        <taxon>Fabales</taxon>
        <taxon>Fabaceae</taxon>
        <taxon>Papilionoideae</taxon>
        <taxon>50 kb inversion clade</taxon>
        <taxon>NPAAA clade</taxon>
        <taxon>Hologalegina</taxon>
        <taxon>IRL clade</taxon>
        <taxon>Fabeae</taxon>
        <taxon>Lathyrus</taxon>
    </lineage>
</organism>
<dbReference type="Gramene" id="Psat02G0357300-T1">
    <property type="protein sequence ID" value="KAI5437504.1"/>
    <property type="gene ID" value="KIW84_023573"/>
</dbReference>
<dbReference type="EMBL" id="JAMSHJ010000002">
    <property type="protein sequence ID" value="KAI5437504.1"/>
    <property type="molecule type" value="Genomic_DNA"/>
</dbReference>
<dbReference type="OrthoDB" id="1932997at2759"/>
<feature type="compositionally biased region" description="Basic and acidic residues" evidence="1">
    <location>
        <begin position="1"/>
        <end position="18"/>
    </location>
</feature>
<comment type="caution">
    <text evidence="2">The sequence shown here is derived from an EMBL/GenBank/DDBJ whole genome shotgun (WGS) entry which is preliminary data.</text>
</comment>
<dbReference type="Gramene" id="Psat2g121760.1">
    <property type="protein sequence ID" value="Psat2g121760.1.cds1"/>
    <property type="gene ID" value="Psat2g121760"/>
</dbReference>
<keyword evidence="3" id="KW-1185">Reference proteome</keyword>
<sequence length="192" mass="21949">MEETKIPKRPREAQMEKDLDFEESSKKHKPYNHILSLLDLDLEEEESTQDLSPMITTLQQELTCASNNYQDTLLVSQNDQNSLTSFGCNILEDDSTLPCFSSTTCQHVLKEEEEEEDEKVKVMRHLLEASDDELGIPSTSGDDYGLVGFGGEDYGFNGGDEFSSLCDKLWELEDERANYYDLLQSELFLWGH</sequence>
<feature type="region of interest" description="Disordered" evidence="1">
    <location>
        <begin position="1"/>
        <end position="26"/>
    </location>
</feature>
<dbReference type="Proteomes" id="UP001058974">
    <property type="component" value="Chromosome 2"/>
</dbReference>
<protein>
    <submittedName>
        <fullName evidence="2">Uncharacterized protein</fullName>
    </submittedName>
</protein>
<proteinExistence type="predicted"/>
<dbReference type="PANTHER" id="PTHR34539:SF3">
    <property type="entry name" value="NAC DOMAIN-CONTAINING PROTEIN"/>
    <property type="match status" value="1"/>
</dbReference>
<dbReference type="PANTHER" id="PTHR34539">
    <property type="entry name" value="T6J4.11 PROTEIN"/>
    <property type="match status" value="1"/>
</dbReference>
<dbReference type="AlphaFoldDB" id="A0A9D4YE62"/>
<gene>
    <name evidence="2" type="ORF">KIW84_023573</name>
</gene>
<evidence type="ECO:0000313" key="2">
    <source>
        <dbReference type="EMBL" id="KAI5437504.1"/>
    </source>
</evidence>
<accession>A0A9D4YE62</accession>
<name>A0A9D4YE62_PEA</name>